<dbReference type="PIRSF" id="PIRSF001296">
    <property type="entry name" value="K_ATPase_KdpC"/>
    <property type="match status" value="1"/>
</dbReference>
<sequence>MNTLFRPALTLVLLLTLLLGVAAPLAMTGVAQVVFPSQAGGSLIERNGQVIGSALIGQNFAEPRYFHPRPSATTEPDPENEGSTRAAPYNAASSAASQQGPTSAALLEAIRTRVAEAGLTPVPADAVTASGSGLDPHISPENAARQIPRVATARGIPEERVRALLAQYIEGRELGLLGEPHVNVLRLNLALDDLR</sequence>
<keyword evidence="14" id="KW-1185">Reference proteome</keyword>
<dbReference type="NCBIfam" id="TIGR00681">
    <property type="entry name" value="kdpC"/>
    <property type="match status" value="1"/>
</dbReference>
<dbReference type="NCBIfam" id="NF001454">
    <property type="entry name" value="PRK00315.1"/>
    <property type="match status" value="1"/>
</dbReference>
<keyword evidence="5 11" id="KW-0547">Nucleotide-binding</keyword>
<keyword evidence="2 11" id="KW-1003">Cell membrane</keyword>
<keyword evidence="3 11" id="KW-0633">Potassium transport</keyword>
<dbReference type="Pfam" id="PF02669">
    <property type="entry name" value="KdpC"/>
    <property type="match status" value="1"/>
</dbReference>
<reference evidence="14" key="1">
    <citation type="journal article" date="2021" name="Syst. Appl. Microbiol.">
        <title>Roseomonas hellenica sp. nov., isolated from roots of wild-growing Alkanna tinctoria.</title>
        <authorList>
            <person name="Rat A."/>
            <person name="Naranjo H.D."/>
            <person name="Lebbe L."/>
            <person name="Cnockaert M."/>
            <person name="Krigas N."/>
            <person name="Grigoriadou K."/>
            <person name="Maloupa E."/>
            <person name="Willems A."/>
        </authorList>
    </citation>
    <scope>NUCLEOTIDE SEQUENCE [LARGE SCALE GENOMIC DNA]</scope>
    <source>
        <strain evidence="14">LMG 31523</strain>
    </source>
</reference>
<dbReference type="Proteomes" id="UP001196870">
    <property type="component" value="Unassembled WGS sequence"/>
</dbReference>
<proteinExistence type="inferred from homology"/>
<keyword evidence="6 11" id="KW-0067">ATP-binding</keyword>
<protein>
    <recommendedName>
        <fullName evidence="11">Potassium-transporting ATPase KdpC subunit</fullName>
    </recommendedName>
    <alternativeName>
        <fullName evidence="11">ATP phosphohydrolase [potassium-transporting] C chain</fullName>
    </alternativeName>
    <alternativeName>
        <fullName evidence="11">Potassium-binding and translocating subunit C</fullName>
    </alternativeName>
    <alternativeName>
        <fullName evidence="11">Potassium-translocating ATPase C chain</fullName>
    </alternativeName>
</protein>
<evidence type="ECO:0000256" key="7">
    <source>
        <dbReference type="ARBA" id="ARBA00022958"/>
    </source>
</evidence>
<dbReference type="RefSeq" id="WP_211852188.1">
    <property type="nucleotide sequence ID" value="NZ_JAAGBB010000009.1"/>
</dbReference>
<evidence type="ECO:0000256" key="1">
    <source>
        <dbReference type="ARBA" id="ARBA00022448"/>
    </source>
</evidence>
<evidence type="ECO:0000256" key="2">
    <source>
        <dbReference type="ARBA" id="ARBA00022475"/>
    </source>
</evidence>
<dbReference type="EMBL" id="JAAGBB010000009">
    <property type="protein sequence ID" value="MBR0664520.1"/>
    <property type="molecule type" value="Genomic_DNA"/>
</dbReference>
<keyword evidence="1 11" id="KW-0813">Transport</keyword>
<keyword evidence="9 11" id="KW-0406">Ion transport</keyword>
<evidence type="ECO:0000256" key="10">
    <source>
        <dbReference type="ARBA" id="ARBA00023136"/>
    </source>
</evidence>
<evidence type="ECO:0000313" key="14">
    <source>
        <dbReference type="Proteomes" id="UP001196870"/>
    </source>
</evidence>
<evidence type="ECO:0000256" key="8">
    <source>
        <dbReference type="ARBA" id="ARBA00022989"/>
    </source>
</evidence>
<organism evidence="13 14">
    <name type="scientific">Plastoroseomonas hellenica</name>
    <dbReference type="NCBI Taxonomy" id="2687306"/>
    <lineage>
        <taxon>Bacteria</taxon>
        <taxon>Pseudomonadati</taxon>
        <taxon>Pseudomonadota</taxon>
        <taxon>Alphaproteobacteria</taxon>
        <taxon>Acetobacterales</taxon>
        <taxon>Acetobacteraceae</taxon>
        <taxon>Plastoroseomonas</taxon>
    </lineage>
</organism>
<evidence type="ECO:0000256" key="5">
    <source>
        <dbReference type="ARBA" id="ARBA00022741"/>
    </source>
</evidence>
<dbReference type="HAMAP" id="MF_00276">
    <property type="entry name" value="KdpC"/>
    <property type="match status" value="1"/>
</dbReference>
<evidence type="ECO:0000256" key="9">
    <source>
        <dbReference type="ARBA" id="ARBA00023065"/>
    </source>
</evidence>
<keyword evidence="7 11" id="KW-0630">Potassium</keyword>
<evidence type="ECO:0000256" key="12">
    <source>
        <dbReference type="SAM" id="MobiDB-lite"/>
    </source>
</evidence>
<comment type="subunit">
    <text evidence="11">The system is composed of three essential subunits: KdpA, KdpB and KdpC.</text>
</comment>
<feature type="compositionally biased region" description="Low complexity" evidence="12">
    <location>
        <begin position="86"/>
        <end position="100"/>
    </location>
</feature>
<evidence type="ECO:0000256" key="4">
    <source>
        <dbReference type="ARBA" id="ARBA00022692"/>
    </source>
</evidence>
<evidence type="ECO:0000256" key="11">
    <source>
        <dbReference type="HAMAP-Rule" id="MF_00276"/>
    </source>
</evidence>
<dbReference type="InterPro" id="IPR003820">
    <property type="entry name" value="KdpC"/>
</dbReference>
<comment type="function">
    <text evidence="11">Part of the high-affinity ATP-driven potassium transport (or Kdp) system, which catalyzes the hydrolysis of ATP coupled with the electrogenic transport of potassium into the cytoplasm. This subunit acts as a catalytic chaperone that increases the ATP-binding affinity of the ATP-hydrolyzing subunit KdpB by the formation of a transient KdpB/KdpC/ATP ternary complex.</text>
</comment>
<gene>
    <name evidence="11 13" type="primary">kdpC</name>
    <name evidence="13" type="ORF">GXW71_09165</name>
</gene>
<feature type="region of interest" description="Disordered" evidence="12">
    <location>
        <begin position="64"/>
        <end position="100"/>
    </location>
</feature>
<comment type="subcellular location">
    <subcellularLocation>
        <location evidence="11">Cell membrane</location>
        <topology evidence="11">Single-pass membrane protein</topology>
    </subcellularLocation>
</comment>
<evidence type="ECO:0000313" key="13">
    <source>
        <dbReference type="EMBL" id="MBR0664520.1"/>
    </source>
</evidence>
<name>A0ABS5EW44_9PROT</name>
<comment type="caution">
    <text evidence="13">The sequence shown here is derived from an EMBL/GenBank/DDBJ whole genome shotgun (WGS) entry which is preliminary data.</text>
</comment>
<dbReference type="PANTHER" id="PTHR30042:SF2">
    <property type="entry name" value="POTASSIUM-TRANSPORTING ATPASE KDPC SUBUNIT"/>
    <property type="match status" value="1"/>
</dbReference>
<evidence type="ECO:0000256" key="3">
    <source>
        <dbReference type="ARBA" id="ARBA00022538"/>
    </source>
</evidence>
<keyword evidence="10 11" id="KW-0472">Membrane</keyword>
<evidence type="ECO:0000256" key="6">
    <source>
        <dbReference type="ARBA" id="ARBA00022840"/>
    </source>
</evidence>
<keyword evidence="4 11" id="KW-0812">Transmembrane</keyword>
<keyword evidence="8 11" id="KW-1133">Transmembrane helix</keyword>
<accession>A0ABS5EW44</accession>
<comment type="similarity">
    <text evidence="11">Belongs to the KdpC family.</text>
</comment>
<dbReference type="PANTHER" id="PTHR30042">
    <property type="entry name" value="POTASSIUM-TRANSPORTING ATPASE C CHAIN"/>
    <property type="match status" value="1"/>
</dbReference>